<dbReference type="Proteomes" id="UP000736373">
    <property type="component" value="Unassembled WGS sequence"/>
</dbReference>
<name>A0ABR7Q279_9BURK</name>
<evidence type="ECO:0000256" key="1">
    <source>
        <dbReference type="SAM" id="MobiDB-lite"/>
    </source>
</evidence>
<keyword evidence="3" id="KW-1185">Reference proteome</keyword>
<protein>
    <submittedName>
        <fullName evidence="2">Uncharacterized protein</fullName>
    </submittedName>
</protein>
<evidence type="ECO:0000313" key="3">
    <source>
        <dbReference type="Proteomes" id="UP000736373"/>
    </source>
</evidence>
<gene>
    <name evidence="2" type="ORF">F6X42_41195</name>
</gene>
<comment type="caution">
    <text evidence="2">The sequence shown here is derived from an EMBL/GenBank/DDBJ whole genome shotgun (WGS) entry which is preliminary data.</text>
</comment>
<sequence>MGLPFEAQTAHSAIDALNVLRDLYARKAYTLPDRVTIRLGRAWRDAIDGYDRYKALLAFERTTLFALRVALCNGSLYMAILPSPRKLKNSVKAAQTRLPGPDEWRNVSPKDGCQPSSSFSSAAARSMRAQYSGSA</sequence>
<feature type="compositionally biased region" description="Low complexity" evidence="1">
    <location>
        <begin position="116"/>
        <end position="129"/>
    </location>
</feature>
<reference evidence="2 3" key="1">
    <citation type="submission" date="2019-09" db="EMBL/GenBank/DDBJ databases">
        <title>Paraburkholderia podalyriae sp. nov., A South African Podalyria-associated rhizobium.</title>
        <authorList>
            <person name="Mavima L."/>
            <person name="Beukes C.W."/>
            <person name="Palmer M."/>
            <person name="De Meyer S.E."/>
            <person name="James E.K."/>
            <person name="Maluk M."/>
            <person name="Avontuur J.R."/>
            <person name="Chan W.Y."/>
            <person name="Venter S.N."/>
            <person name="Steenkamp E.T."/>
        </authorList>
    </citation>
    <scope>NUCLEOTIDE SEQUENCE [LARGE SCALE GENOMIC DNA]</scope>
    <source>
        <strain evidence="2 3">WC7.3b</strain>
    </source>
</reference>
<accession>A0ABR7Q279</accession>
<dbReference type="EMBL" id="VZQQ01000116">
    <property type="protein sequence ID" value="MBC8752573.1"/>
    <property type="molecule type" value="Genomic_DNA"/>
</dbReference>
<feature type="region of interest" description="Disordered" evidence="1">
    <location>
        <begin position="91"/>
        <end position="135"/>
    </location>
</feature>
<proteinExistence type="predicted"/>
<organism evidence="2 3">
    <name type="scientific">Paraburkholderia podalyriae</name>
    <dbReference type="NCBI Taxonomy" id="1938811"/>
    <lineage>
        <taxon>Bacteria</taxon>
        <taxon>Pseudomonadati</taxon>
        <taxon>Pseudomonadota</taxon>
        <taxon>Betaproteobacteria</taxon>
        <taxon>Burkholderiales</taxon>
        <taxon>Burkholderiaceae</taxon>
        <taxon>Paraburkholderia</taxon>
    </lineage>
</organism>
<evidence type="ECO:0000313" key="2">
    <source>
        <dbReference type="EMBL" id="MBC8752573.1"/>
    </source>
</evidence>